<feature type="domain" description="Ubiquitin-like" evidence="1">
    <location>
        <begin position="1"/>
        <end position="62"/>
    </location>
</feature>
<dbReference type="PANTHER" id="PTHR10666">
    <property type="entry name" value="UBIQUITIN"/>
    <property type="match status" value="1"/>
</dbReference>
<dbReference type="InterPro" id="IPR050158">
    <property type="entry name" value="Ubiquitin_ubiquitin-like"/>
</dbReference>
<accession>A0AAD6VQJ4</accession>
<dbReference type="PROSITE" id="PS50053">
    <property type="entry name" value="UBIQUITIN_2"/>
    <property type="match status" value="1"/>
</dbReference>
<dbReference type="AlphaFoldDB" id="A0AAD6VQJ4"/>
<dbReference type="InterPro" id="IPR000626">
    <property type="entry name" value="Ubiquitin-like_dom"/>
</dbReference>
<name>A0AAD6VQJ4_9AGAR</name>
<dbReference type="EMBL" id="JARJCW010000010">
    <property type="protein sequence ID" value="KAJ7220051.1"/>
    <property type="molecule type" value="Genomic_DNA"/>
</dbReference>
<gene>
    <name evidence="2" type="ORF">GGX14DRAFT_354956</name>
</gene>
<evidence type="ECO:0000313" key="3">
    <source>
        <dbReference type="Proteomes" id="UP001219525"/>
    </source>
</evidence>
<dbReference type="Pfam" id="PF00240">
    <property type="entry name" value="ubiquitin"/>
    <property type="match status" value="1"/>
</dbReference>
<evidence type="ECO:0000313" key="2">
    <source>
        <dbReference type="EMBL" id="KAJ7220051.1"/>
    </source>
</evidence>
<sequence length="145" mass="16567">MCSPWCKTITINCEPSDSVSVIKIKVQDKTGISPDEYDITFASQHMLDDLSLGDYSLDSDVTYQTKFRPYTIYIRAISGKTIEIACLPWDRVSSIKREACAKEGLYNSYDYDLVFGSEVLKDNLPLSRKFSWLFIFLCSSALFRL</sequence>
<protein>
    <recommendedName>
        <fullName evidence="1">Ubiquitin-like domain-containing protein</fullName>
    </recommendedName>
</protein>
<organism evidence="2 3">
    <name type="scientific">Mycena pura</name>
    <dbReference type="NCBI Taxonomy" id="153505"/>
    <lineage>
        <taxon>Eukaryota</taxon>
        <taxon>Fungi</taxon>
        <taxon>Dikarya</taxon>
        <taxon>Basidiomycota</taxon>
        <taxon>Agaricomycotina</taxon>
        <taxon>Agaricomycetes</taxon>
        <taxon>Agaricomycetidae</taxon>
        <taxon>Agaricales</taxon>
        <taxon>Marasmiineae</taxon>
        <taxon>Mycenaceae</taxon>
        <taxon>Mycena</taxon>
    </lineage>
</organism>
<comment type="caution">
    <text evidence="2">The sequence shown here is derived from an EMBL/GenBank/DDBJ whole genome shotgun (WGS) entry which is preliminary data.</text>
</comment>
<keyword evidence="3" id="KW-1185">Reference proteome</keyword>
<reference evidence="2" key="1">
    <citation type="submission" date="2023-03" db="EMBL/GenBank/DDBJ databases">
        <title>Massive genome expansion in bonnet fungi (Mycena s.s.) driven by repeated elements and novel gene families across ecological guilds.</title>
        <authorList>
            <consortium name="Lawrence Berkeley National Laboratory"/>
            <person name="Harder C.B."/>
            <person name="Miyauchi S."/>
            <person name="Viragh M."/>
            <person name="Kuo A."/>
            <person name="Thoen E."/>
            <person name="Andreopoulos B."/>
            <person name="Lu D."/>
            <person name="Skrede I."/>
            <person name="Drula E."/>
            <person name="Henrissat B."/>
            <person name="Morin E."/>
            <person name="Kohler A."/>
            <person name="Barry K."/>
            <person name="LaButti K."/>
            <person name="Morin E."/>
            <person name="Salamov A."/>
            <person name="Lipzen A."/>
            <person name="Mereny Z."/>
            <person name="Hegedus B."/>
            <person name="Baldrian P."/>
            <person name="Stursova M."/>
            <person name="Weitz H."/>
            <person name="Taylor A."/>
            <person name="Grigoriev I.V."/>
            <person name="Nagy L.G."/>
            <person name="Martin F."/>
            <person name="Kauserud H."/>
        </authorList>
    </citation>
    <scope>NUCLEOTIDE SEQUENCE</scope>
    <source>
        <strain evidence="2">9144</strain>
    </source>
</reference>
<dbReference type="Gene3D" id="3.10.20.90">
    <property type="entry name" value="Phosphatidylinositol 3-kinase Catalytic Subunit, Chain A, domain 1"/>
    <property type="match status" value="2"/>
</dbReference>
<dbReference type="InterPro" id="IPR019956">
    <property type="entry name" value="Ubiquitin_dom"/>
</dbReference>
<dbReference type="InterPro" id="IPR029071">
    <property type="entry name" value="Ubiquitin-like_domsf"/>
</dbReference>
<proteinExistence type="predicted"/>
<evidence type="ECO:0000259" key="1">
    <source>
        <dbReference type="PROSITE" id="PS50053"/>
    </source>
</evidence>
<dbReference type="PRINTS" id="PR00348">
    <property type="entry name" value="UBIQUITIN"/>
</dbReference>
<dbReference type="Proteomes" id="UP001219525">
    <property type="component" value="Unassembled WGS sequence"/>
</dbReference>
<dbReference type="SUPFAM" id="SSF54236">
    <property type="entry name" value="Ubiquitin-like"/>
    <property type="match status" value="2"/>
</dbReference>